<reference evidence="1" key="1">
    <citation type="submission" date="2018-06" db="EMBL/GenBank/DDBJ databases">
        <authorList>
            <person name="Zhirakovskaya E."/>
        </authorList>
    </citation>
    <scope>NUCLEOTIDE SEQUENCE</scope>
</reference>
<protein>
    <recommendedName>
        <fullName evidence="2">Prevent host death protein, Phd antitoxin</fullName>
    </recommendedName>
</protein>
<dbReference type="AlphaFoldDB" id="A0A3B1D569"/>
<organism evidence="1">
    <name type="scientific">hydrothermal vent metagenome</name>
    <dbReference type="NCBI Taxonomy" id="652676"/>
    <lineage>
        <taxon>unclassified sequences</taxon>
        <taxon>metagenomes</taxon>
        <taxon>ecological metagenomes</taxon>
    </lineage>
</organism>
<proteinExistence type="predicted"/>
<evidence type="ECO:0008006" key="2">
    <source>
        <dbReference type="Google" id="ProtNLM"/>
    </source>
</evidence>
<accession>A0A3B1D569</accession>
<name>A0A3B1D569_9ZZZZ</name>
<sequence length="62" mass="7437">MATAKQEAIELIEGLPDDNTLEDIQYHLYVKQKIQHGMKDIEEGRFYTQEEVERRMAKWLKK</sequence>
<evidence type="ECO:0000313" key="1">
    <source>
        <dbReference type="EMBL" id="VAX38026.1"/>
    </source>
</evidence>
<gene>
    <name evidence="1" type="ORF">MNBD_UNCLBAC01-728</name>
</gene>
<dbReference type="EMBL" id="UOGJ01000148">
    <property type="protein sequence ID" value="VAX38026.1"/>
    <property type="molecule type" value="Genomic_DNA"/>
</dbReference>